<dbReference type="AlphaFoldDB" id="A0A3C1KQZ2"/>
<evidence type="ECO:0000259" key="4">
    <source>
        <dbReference type="PROSITE" id="PS01124"/>
    </source>
</evidence>
<dbReference type="Proteomes" id="UP000259273">
    <property type="component" value="Unassembled WGS sequence"/>
</dbReference>
<proteinExistence type="predicted"/>
<gene>
    <name evidence="5" type="ORF">DCP75_15470</name>
</gene>
<evidence type="ECO:0000256" key="2">
    <source>
        <dbReference type="ARBA" id="ARBA00023125"/>
    </source>
</evidence>
<dbReference type="GO" id="GO:0003700">
    <property type="term" value="F:DNA-binding transcription factor activity"/>
    <property type="evidence" value="ECO:0007669"/>
    <property type="project" value="InterPro"/>
</dbReference>
<dbReference type="InterPro" id="IPR018060">
    <property type="entry name" value="HTH_AraC"/>
</dbReference>
<dbReference type="Gene3D" id="1.10.10.60">
    <property type="entry name" value="Homeodomain-like"/>
    <property type="match status" value="1"/>
</dbReference>
<accession>A0A3C1KQZ2</accession>
<keyword evidence="3" id="KW-0804">Transcription</keyword>
<sequence length="333" mass="37454">MPRVSAPAQYILILIDMVESRGFAREAVLAGTSLADSGLAGIGARVSEDDFARLVSNALALTGDTALGLQLGMRLNLSAHAILGQAFMTCRALRQVMELFLRYYHLLSSPTLQLELTEHENRCVLTTVTAPTDNPPEFGTELMYAAMLNTLRGLLNRQDLVVRVELPYPPPPHAATYHEVFGDDVHFDCPLGRISFDAQLLDAALPLSNPALRSLYENECARLLADLEEHDSVSEQTLRLLRKLEGQYPQMPQVANMLNLSPRTYRRRLEQEGTAYQQLLDRVRAEHATRYLKNSRLPLSTIAYLVGFNDASNFRRAYQKWTGRTPREVRTER</sequence>
<dbReference type="SMART" id="SM00342">
    <property type="entry name" value="HTH_ARAC"/>
    <property type="match status" value="1"/>
</dbReference>
<organism evidence="5 6">
    <name type="scientific">Haliea salexigens</name>
    <dbReference type="NCBI Taxonomy" id="287487"/>
    <lineage>
        <taxon>Bacteria</taxon>
        <taxon>Pseudomonadati</taxon>
        <taxon>Pseudomonadota</taxon>
        <taxon>Gammaproteobacteria</taxon>
        <taxon>Cellvibrionales</taxon>
        <taxon>Halieaceae</taxon>
        <taxon>Haliea</taxon>
    </lineage>
</organism>
<dbReference type="Pfam" id="PF12833">
    <property type="entry name" value="HTH_18"/>
    <property type="match status" value="1"/>
</dbReference>
<name>A0A3C1KQZ2_9GAMM</name>
<keyword evidence="2" id="KW-0238">DNA-binding</keyword>
<dbReference type="EMBL" id="DMND01000210">
    <property type="protein sequence ID" value="HAN29085.1"/>
    <property type="molecule type" value="Genomic_DNA"/>
</dbReference>
<dbReference type="Pfam" id="PF12625">
    <property type="entry name" value="Arabinose_bd"/>
    <property type="match status" value="1"/>
</dbReference>
<dbReference type="InterPro" id="IPR032687">
    <property type="entry name" value="AraC-type_N"/>
</dbReference>
<dbReference type="SUPFAM" id="SSF46689">
    <property type="entry name" value="Homeodomain-like"/>
    <property type="match status" value="1"/>
</dbReference>
<protein>
    <submittedName>
        <fullName evidence="5">AraC family transcriptional regulator</fullName>
    </submittedName>
</protein>
<evidence type="ECO:0000313" key="6">
    <source>
        <dbReference type="Proteomes" id="UP000259273"/>
    </source>
</evidence>
<dbReference type="PROSITE" id="PS00041">
    <property type="entry name" value="HTH_ARAC_FAMILY_1"/>
    <property type="match status" value="1"/>
</dbReference>
<comment type="caution">
    <text evidence="5">The sequence shown here is derived from an EMBL/GenBank/DDBJ whole genome shotgun (WGS) entry which is preliminary data.</text>
</comment>
<dbReference type="InterPro" id="IPR009057">
    <property type="entry name" value="Homeodomain-like_sf"/>
</dbReference>
<reference evidence="5 6" key="1">
    <citation type="journal article" date="2018" name="Nat. Biotechnol.">
        <title>A standardized bacterial taxonomy based on genome phylogeny substantially revises the tree of life.</title>
        <authorList>
            <person name="Parks D.H."/>
            <person name="Chuvochina M."/>
            <person name="Waite D.W."/>
            <person name="Rinke C."/>
            <person name="Skarshewski A."/>
            <person name="Chaumeil P.A."/>
            <person name="Hugenholtz P."/>
        </authorList>
    </citation>
    <scope>NUCLEOTIDE SEQUENCE [LARGE SCALE GENOMIC DNA]</scope>
    <source>
        <strain evidence="5">UBA9158</strain>
    </source>
</reference>
<keyword evidence="1" id="KW-0805">Transcription regulation</keyword>
<dbReference type="PANTHER" id="PTHR47894:SF1">
    <property type="entry name" value="HTH-TYPE TRANSCRIPTIONAL REGULATOR VQSM"/>
    <property type="match status" value="1"/>
</dbReference>
<dbReference type="STRING" id="1121937.GCA_000423125_01934"/>
<dbReference type="PANTHER" id="PTHR47894">
    <property type="entry name" value="HTH-TYPE TRANSCRIPTIONAL REGULATOR GADX"/>
    <property type="match status" value="1"/>
</dbReference>
<feature type="domain" description="HTH araC/xylS-type" evidence="4">
    <location>
        <begin position="235"/>
        <end position="332"/>
    </location>
</feature>
<dbReference type="GO" id="GO:0000976">
    <property type="term" value="F:transcription cis-regulatory region binding"/>
    <property type="evidence" value="ECO:0007669"/>
    <property type="project" value="TreeGrafter"/>
</dbReference>
<evidence type="ECO:0000256" key="1">
    <source>
        <dbReference type="ARBA" id="ARBA00023015"/>
    </source>
</evidence>
<evidence type="ECO:0000256" key="3">
    <source>
        <dbReference type="ARBA" id="ARBA00023163"/>
    </source>
</evidence>
<dbReference type="PROSITE" id="PS01124">
    <property type="entry name" value="HTH_ARAC_FAMILY_2"/>
    <property type="match status" value="1"/>
</dbReference>
<dbReference type="InterPro" id="IPR018062">
    <property type="entry name" value="HTH_AraC-typ_CS"/>
</dbReference>
<dbReference type="GO" id="GO:0005829">
    <property type="term" value="C:cytosol"/>
    <property type="evidence" value="ECO:0007669"/>
    <property type="project" value="TreeGrafter"/>
</dbReference>
<evidence type="ECO:0000313" key="5">
    <source>
        <dbReference type="EMBL" id="HAN29085.1"/>
    </source>
</evidence>